<dbReference type="FunFam" id="3.40.605.10:FF:000007">
    <property type="entry name" value="NAD/NADP-dependent betaine aldehyde dehydrogenase"/>
    <property type="match status" value="1"/>
</dbReference>
<organism evidence="6 7">
    <name type="scientific">Gleimia europaea ACS-120-V-Col10b</name>
    <dbReference type="NCBI Taxonomy" id="883069"/>
    <lineage>
        <taxon>Bacteria</taxon>
        <taxon>Bacillati</taxon>
        <taxon>Actinomycetota</taxon>
        <taxon>Actinomycetes</taxon>
        <taxon>Actinomycetales</taxon>
        <taxon>Actinomycetaceae</taxon>
        <taxon>Gleimia</taxon>
    </lineage>
</organism>
<dbReference type="InterPro" id="IPR016162">
    <property type="entry name" value="Ald_DH_N"/>
</dbReference>
<protein>
    <submittedName>
        <fullName evidence="6">Succinate-semialdehyde dehydrogenase</fullName>
    </submittedName>
</protein>
<name>A0A9W5RDW9_9ACTO</name>
<gene>
    <name evidence="6" type="ORF">HMPREF9238_00407</name>
</gene>
<dbReference type="SUPFAM" id="SSF53720">
    <property type="entry name" value="ALDH-like"/>
    <property type="match status" value="1"/>
</dbReference>
<dbReference type="InterPro" id="IPR016163">
    <property type="entry name" value="Ald_DH_C"/>
</dbReference>
<dbReference type="GO" id="GO:0009450">
    <property type="term" value="P:gamma-aminobutyric acid catabolic process"/>
    <property type="evidence" value="ECO:0007669"/>
    <property type="project" value="TreeGrafter"/>
</dbReference>
<dbReference type="OrthoDB" id="6882680at2"/>
<evidence type="ECO:0000256" key="1">
    <source>
        <dbReference type="ARBA" id="ARBA00009986"/>
    </source>
</evidence>
<comment type="caution">
    <text evidence="6">The sequence shown here is derived from an EMBL/GenBank/DDBJ whole genome shotgun (WGS) entry which is preliminary data.</text>
</comment>
<dbReference type="InterPro" id="IPR029510">
    <property type="entry name" value="Ald_DH_CS_GLU"/>
</dbReference>
<reference evidence="6 7" key="1">
    <citation type="submission" date="2013-05" db="EMBL/GenBank/DDBJ databases">
        <title>The Genome Sequence of Actinomyces europaeus ACS-120-V-COL10B.</title>
        <authorList>
            <consortium name="The Broad Institute Genomics Platform"/>
            <person name="Earl A."/>
            <person name="Ward D."/>
            <person name="Feldgarden M."/>
            <person name="Gevers D."/>
            <person name="Saerens B."/>
            <person name="Vaneechoutte M."/>
            <person name="Walker B."/>
            <person name="Young S."/>
            <person name="Zeng Q."/>
            <person name="Gargeya S."/>
            <person name="Fitzgerald M."/>
            <person name="Haas B."/>
            <person name="Abouelleil A."/>
            <person name="Allen A.W."/>
            <person name="Alvarado L."/>
            <person name="Arachchi H.M."/>
            <person name="Berlin A.M."/>
            <person name="Chapman S.B."/>
            <person name="Gainer-Dewar J."/>
            <person name="Goldberg J."/>
            <person name="Griggs A."/>
            <person name="Gujja S."/>
            <person name="Hansen M."/>
            <person name="Howarth C."/>
            <person name="Imamovic A."/>
            <person name="Ireland A."/>
            <person name="Larimer J."/>
            <person name="McCowan C."/>
            <person name="Murphy C."/>
            <person name="Pearson M."/>
            <person name="Poon T.W."/>
            <person name="Priest M."/>
            <person name="Roberts A."/>
            <person name="Saif S."/>
            <person name="Shea T."/>
            <person name="Sisk P."/>
            <person name="Sykes S."/>
            <person name="Wortman J."/>
            <person name="Nusbaum C."/>
            <person name="Birren B."/>
        </authorList>
    </citation>
    <scope>NUCLEOTIDE SEQUENCE [LARGE SCALE GENOMIC DNA]</scope>
    <source>
        <strain evidence="6 7">ACS-120-V-Col10b</strain>
    </source>
</reference>
<evidence type="ECO:0000256" key="3">
    <source>
        <dbReference type="PROSITE-ProRule" id="PRU10007"/>
    </source>
</evidence>
<dbReference type="Proteomes" id="UP000014387">
    <property type="component" value="Unassembled WGS sequence"/>
</dbReference>
<dbReference type="Gene3D" id="3.40.605.10">
    <property type="entry name" value="Aldehyde Dehydrogenase, Chain A, domain 1"/>
    <property type="match status" value="1"/>
</dbReference>
<feature type="domain" description="Aldehyde dehydrogenase" evidence="5">
    <location>
        <begin position="23"/>
        <end position="480"/>
    </location>
</feature>
<proteinExistence type="inferred from homology"/>
<dbReference type="CDD" id="cd07103">
    <property type="entry name" value="ALDH_F5_SSADH_GabD"/>
    <property type="match status" value="1"/>
</dbReference>
<keyword evidence="2 4" id="KW-0560">Oxidoreductase</keyword>
<comment type="similarity">
    <text evidence="1 4">Belongs to the aldehyde dehydrogenase family.</text>
</comment>
<dbReference type="EMBL" id="AGWN01000001">
    <property type="protein sequence ID" value="EPD30659.1"/>
    <property type="molecule type" value="Genomic_DNA"/>
</dbReference>
<dbReference type="PROSITE" id="PS00687">
    <property type="entry name" value="ALDEHYDE_DEHYDR_GLU"/>
    <property type="match status" value="1"/>
</dbReference>
<feature type="active site" evidence="3">
    <location>
        <position position="260"/>
    </location>
</feature>
<evidence type="ECO:0000256" key="2">
    <source>
        <dbReference type="ARBA" id="ARBA00023002"/>
    </source>
</evidence>
<dbReference type="InterPro" id="IPR016161">
    <property type="entry name" value="Ald_DH/histidinol_DH"/>
</dbReference>
<evidence type="ECO:0000313" key="6">
    <source>
        <dbReference type="EMBL" id="EPD30659.1"/>
    </source>
</evidence>
<sequence length="488" mass="52315">MANIKVNEVIGRIPTQLYVNGQWKDSSSGQTFTVINPATEEKLADVASATPEDGMAALDAAVAAQREWARTPSRKRAQILWDAFDRVTELKDDFASVMTAEMGKPLDQAYGEVTYGAEFLRWFAEGATRTMGNYYPTPEGNIQVVTIKRPVGPCLLVTPWNFPLAMATRKVAPALAAGCTTILKPAEATPLTSLLFVRVLEEVGVPKGVVNIVPTSSTPAMTGPMISDPRLRKLSFTGSTQVGRALLREAAQNVLRTSMELGGLAPFIVFEDADLDLAVEAALATKMRNMGEACNAASRFYVHESVAQEFTEKFAAGMSKMVVGNGMEDGVDVGPIVSARQLASVEELVERSVAAGAKIEVGGKRLDQPGFFFPPTVLTVEGADNPLLEEEVFGPVAPVYSFASEEEVLELANRSQYGLAGYVYTRDMQRIIRLGEELEVGMIGVNSGTISNAAAPFGGVKASGLGREGGVEGIEEYLETIYLGTPRA</sequence>
<accession>A0A9W5RDW9</accession>
<dbReference type="Pfam" id="PF00171">
    <property type="entry name" value="Aldedh"/>
    <property type="match status" value="1"/>
</dbReference>
<dbReference type="FunFam" id="3.40.309.10:FF:000004">
    <property type="entry name" value="Succinate-semialdehyde dehydrogenase I"/>
    <property type="match status" value="1"/>
</dbReference>
<dbReference type="PANTHER" id="PTHR43353:SF5">
    <property type="entry name" value="SUCCINATE-SEMIALDEHYDE DEHYDROGENASE, MITOCHONDRIAL"/>
    <property type="match status" value="1"/>
</dbReference>
<evidence type="ECO:0000259" key="5">
    <source>
        <dbReference type="Pfam" id="PF00171"/>
    </source>
</evidence>
<dbReference type="RefSeq" id="WP_016443771.1">
    <property type="nucleotide sequence ID" value="NZ_KE150266.1"/>
</dbReference>
<keyword evidence="7" id="KW-1185">Reference proteome</keyword>
<evidence type="ECO:0000313" key="7">
    <source>
        <dbReference type="Proteomes" id="UP000014387"/>
    </source>
</evidence>
<dbReference type="InterPro" id="IPR015590">
    <property type="entry name" value="Aldehyde_DH_dom"/>
</dbReference>
<dbReference type="Gene3D" id="3.40.309.10">
    <property type="entry name" value="Aldehyde Dehydrogenase, Chain A, domain 2"/>
    <property type="match status" value="1"/>
</dbReference>
<dbReference type="InterPro" id="IPR050740">
    <property type="entry name" value="Aldehyde_DH_Superfamily"/>
</dbReference>
<evidence type="ECO:0000256" key="4">
    <source>
        <dbReference type="RuleBase" id="RU003345"/>
    </source>
</evidence>
<dbReference type="GO" id="GO:0004777">
    <property type="term" value="F:succinate-semialdehyde dehydrogenase (NAD+) activity"/>
    <property type="evidence" value="ECO:0007669"/>
    <property type="project" value="TreeGrafter"/>
</dbReference>
<dbReference type="PANTHER" id="PTHR43353">
    <property type="entry name" value="SUCCINATE-SEMIALDEHYDE DEHYDROGENASE, MITOCHONDRIAL"/>
    <property type="match status" value="1"/>
</dbReference>
<dbReference type="AlphaFoldDB" id="A0A9W5RDW9"/>